<dbReference type="InterPro" id="IPR020846">
    <property type="entry name" value="MFS_dom"/>
</dbReference>
<feature type="transmembrane region" description="Helical" evidence="4">
    <location>
        <begin position="53"/>
        <end position="73"/>
    </location>
</feature>
<keyword evidence="2 4" id="KW-1133">Transmembrane helix</keyword>
<evidence type="ECO:0000256" key="4">
    <source>
        <dbReference type="SAM" id="Phobius"/>
    </source>
</evidence>
<keyword evidence="1 4" id="KW-0812">Transmembrane</keyword>
<name>A0ABS6KUP2_9GAMM</name>
<evidence type="ECO:0000313" key="6">
    <source>
        <dbReference type="EMBL" id="MBU9833277.1"/>
    </source>
</evidence>
<feature type="transmembrane region" description="Helical" evidence="4">
    <location>
        <begin position="85"/>
        <end position="105"/>
    </location>
</feature>
<feature type="domain" description="Major facilitator superfamily (MFS) profile" evidence="5">
    <location>
        <begin position="19"/>
        <end position="368"/>
    </location>
</feature>
<dbReference type="Proteomes" id="UP000699865">
    <property type="component" value="Unassembled WGS sequence"/>
</dbReference>
<feature type="transmembrane region" description="Helical" evidence="4">
    <location>
        <begin position="183"/>
        <end position="204"/>
    </location>
</feature>
<evidence type="ECO:0000256" key="2">
    <source>
        <dbReference type="ARBA" id="ARBA00022989"/>
    </source>
</evidence>
<feature type="transmembrane region" description="Helical" evidence="4">
    <location>
        <begin position="296"/>
        <end position="315"/>
    </location>
</feature>
<protein>
    <submittedName>
        <fullName evidence="6">MFS transporter</fullName>
    </submittedName>
</protein>
<sequence length="368" mass="39511">MDSYNKETIRNTYSAGLIHHLTLVVGLVCVGIGQTLLYTILGPASREIGISEFSVGIIVTIAALVITLSSGMWGRLIDRLGSRNAYLAGMIFYTTGTLFLGYGLHISVNHSISALSAFYLLLVIRSLTGFLTAGIHPAAMTYVAESTSSKERGAGIALIASAYGIGSIIGPILGSVIGKVSFLLPIFVASAISLLGVILGFFVLKPQKKSLTNKEKERILIRLTDKRVLPIFIGISLTYVGFSCFQQTLSFYVQDVFNLNPERSISKIGGLFATMAIFMIITQLLLIQIIKPSINFLLYCGMWSCVTGFMFLILTTQTFNGLYLACGFLGIGFGMMIPAIQSSASLAVTKDEQGGVSGFLFGASAFGY</sequence>
<feature type="transmembrane region" description="Helical" evidence="4">
    <location>
        <begin position="117"/>
        <end position="144"/>
    </location>
</feature>
<gene>
    <name evidence="6" type="ORF">J1786_00175</name>
</gene>
<feature type="transmembrane region" description="Helical" evidence="4">
    <location>
        <begin position="228"/>
        <end position="248"/>
    </location>
</feature>
<accession>A0ABS6KUP2</accession>
<comment type="caution">
    <text evidence="6">The sequence shown here is derived from an EMBL/GenBank/DDBJ whole genome shotgun (WGS) entry which is preliminary data.</text>
</comment>
<dbReference type="EMBL" id="JAFMOU010000037">
    <property type="protein sequence ID" value="MBU9833277.1"/>
    <property type="molecule type" value="Genomic_DNA"/>
</dbReference>
<feature type="transmembrane region" description="Helical" evidence="4">
    <location>
        <begin position="21"/>
        <end position="41"/>
    </location>
</feature>
<dbReference type="PANTHER" id="PTHR23546:SF1">
    <property type="entry name" value="MEMBRANE PROTEIN"/>
    <property type="match status" value="1"/>
</dbReference>
<keyword evidence="3 4" id="KW-0472">Membrane</keyword>
<dbReference type="PANTHER" id="PTHR23546">
    <property type="entry name" value="TRANSPORT PROTEIN"/>
    <property type="match status" value="1"/>
</dbReference>
<feature type="transmembrane region" description="Helical" evidence="4">
    <location>
        <begin position="321"/>
        <end position="340"/>
    </location>
</feature>
<feature type="transmembrane region" description="Helical" evidence="4">
    <location>
        <begin position="156"/>
        <end position="177"/>
    </location>
</feature>
<dbReference type="RefSeq" id="WP_217137329.1">
    <property type="nucleotide sequence ID" value="NZ_JAFMOU010000037.1"/>
</dbReference>
<evidence type="ECO:0000256" key="1">
    <source>
        <dbReference type="ARBA" id="ARBA00022692"/>
    </source>
</evidence>
<keyword evidence="7" id="KW-1185">Reference proteome</keyword>
<reference evidence="6 7" key="1">
    <citation type="submission" date="2021-03" db="EMBL/GenBank/DDBJ databases">
        <title>Five novel Rahnella species.</title>
        <authorList>
            <person name="Brady C."/>
            <person name="Asselin J."/>
            <person name="Beer S."/>
            <person name="Bruberg M.B."/>
            <person name="Crampton B."/>
            <person name="Venter S."/>
            <person name="Arnold D."/>
            <person name="Denman S."/>
        </authorList>
    </citation>
    <scope>NUCLEOTIDE SEQUENCE [LARGE SCALE GENOMIC DNA]</scope>
    <source>
        <strain evidence="6 7">L72c</strain>
    </source>
</reference>
<feature type="transmembrane region" description="Helical" evidence="4">
    <location>
        <begin position="268"/>
        <end position="289"/>
    </location>
</feature>
<evidence type="ECO:0000313" key="7">
    <source>
        <dbReference type="Proteomes" id="UP000699865"/>
    </source>
</evidence>
<feature type="non-terminal residue" evidence="6">
    <location>
        <position position="368"/>
    </location>
</feature>
<proteinExistence type="predicted"/>
<organism evidence="6 7">
    <name type="scientific">Rahnella perminowiae</name>
    <dbReference type="NCBI Taxonomy" id="2816244"/>
    <lineage>
        <taxon>Bacteria</taxon>
        <taxon>Pseudomonadati</taxon>
        <taxon>Pseudomonadota</taxon>
        <taxon>Gammaproteobacteria</taxon>
        <taxon>Enterobacterales</taxon>
        <taxon>Yersiniaceae</taxon>
        <taxon>Rahnella</taxon>
    </lineage>
</organism>
<evidence type="ECO:0000259" key="5">
    <source>
        <dbReference type="PROSITE" id="PS50850"/>
    </source>
</evidence>
<evidence type="ECO:0000256" key="3">
    <source>
        <dbReference type="ARBA" id="ARBA00023136"/>
    </source>
</evidence>
<dbReference type="PROSITE" id="PS50850">
    <property type="entry name" value="MFS"/>
    <property type="match status" value="1"/>
</dbReference>
<dbReference type="Pfam" id="PF07690">
    <property type="entry name" value="MFS_1"/>
    <property type="match status" value="1"/>
</dbReference>
<dbReference type="InterPro" id="IPR011701">
    <property type="entry name" value="MFS"/>
</dbReference>